<gene>
    <name evidence="1" type="primary">NAALADL2_3</name>
    <name evidence="1" type="ORF">P7K49_031937</name>
</gene>
<comment type="caution">
    <text evidence="1">The sequence shown here is derived from an EMBL/GenBank/DDBJ whole genome shotgun (WGS) entry which is preliminary data.</text>
</comment>
<name>A0ABQ9U0S9_SAGOE</name>
<sequence>NILYHLDEQTSQFSILVEAWERCKPLATDDNLQEALSEVLNSVNSAQVYFKAGLDVFKSILDGKN</sequence>
<keyword evidence="2" id="KW-1185">Reference proteome</keyword>
<reference evidence="1 2" key="1">
    <citation type="submission" date="2023-05" db="EMBL/GenBank/DDBJ databases">
        <title>B98-5 Cell Line De Novo Hybrid Assembly: An Optical Mapping Approach.</title>
        <authorList>
            <person name="Kananen K."/>
            <person name="Auerbach J.A."/>
            <person name="Kautto E."/>
            <person name="Blachly J.S."/>
        </authorList>
    </citation>
    <scope>NUCLEOTIDE SEQUENCE [LARGE SCALE GENOMIC DNA]</scope>
    <source>
        <strain evidence="1">B95-8</strain>
        <tissue evidence="1">Cell line</tissue>
    </source>
</reference>
<evidence type="ECO:0000313" key="1">
    <source>
        <dbReference type="EMBL" id="KAK2090680.1"/>
    </source>
</evidence>
<dbReference type="EMBL" id="JASSZA010000017">
    <property type="protein sequence ID" value="KAK2090680.1"/>
    <property type="molecule type" value="Genomic_DNA"/>
</dbReference>
<feature type="non-terminal residue" evidence="1">
    <location>
        <position position="1"/>
    </location>
</feature>
<organism evidence="1 2">
    <name type="scientific">Saguinus oedipus</name>
    <name type="common">Cotton-top tamarin</name>
    <name type="synonym">Oedipomidas oedipus</name>
    <dbReference type="NCBI Taxonomy" id="9490"/>
    <lineage>
        <taxon>Eukaryota</taxon>
        <taxon>Metazoa</taxon>
        <taxon>Chordata</taxon>
        <taxon>Craniata</taxon>
        <taxon>Vertebrata</taxon>
        <taxon>Euteleostomi</taxon>
        <taxon>Mammalia</taxon>
        <taxon>Eutheria</taxon>
        <taxon>Euarchontoglires</taxon>
        <taxon>Primates</taxon>
        <taxon>Haplorrhini</taxon>
        <taxon>Platyrrhini</taxon>
        <taxon>Cebidae</taxon>
        <taxon>Callitrichinae</taxon>
        <taxon>Saguinus</taxon>
    </lineage>
</organism>
<dbReference type="Proteomes" id="UP001266305">
    <property type="component" value="Unassembled WGS sequence"/>
</dbReference>
<protein>
    <submittedName>
        <fullName evidence="1">Inactive N-acetylated-alpha-linked acidic dipeptidase-like protein 2</fullName>
    </submittedName>
</protein>
<evidence type="ECO:0000313" key="2">
    <source>
        <dbReference type="Proteomes" id="UP001266305"/>
    </source>
</evidence>
<accession>A0ABQ9U0S9</accession>
<proteinExistence type="predicted"/>